<feature type="non-terminal residue" evidence="1">
    <location>
        <position position="70"/>
    </location>
</feature>
<proteinExistence type="predicted"/>
<sequence>KQVIESKNKRSKTSTNSIGDAILAMSLAREKMWKKKIEKSKAQTEVEKLKVQLKHKRQLKEMEFKYNNKQ</sequence>
<comment type="caution">
    <text evidence="1">The sequence shown here is derived from an EMBL/GenBank/DDBJ whole genome shotgun (WGS) entry which is preliminary data.</text>
</comment>
<gene>
    <name evidence="1" type="ORF">FWILDA_LOCUS13661</name>
</gene>
<name>A0A9W4T1C0_9GLOM</name>
<dbReference type="Proteomes" id="UP001153678">
    <property type="component" value="Unassembled WGS sequence"/>
</dbReference>
<organism evidence="1 2">
    <name type="scientific">Funneliformis geosporum</name>
    <dbReference type="NCBI Taxonomy" id="1117311"/>
    <lineage>
        <taxon>Eukaryota</taxon>
        <taxon>Fungi</taxon>
        <taxon>Fungi incertae sedis</taxon>
        <taxon>Mucoromycota</taxon>
        <taxon>Glomeromycotina</taxon>
        <taxon>Glomeromycetes</taxon>
        <taxon>Glomerales</taxon>
        <taxon>Glomeraceae</taxon>
        <taxon>Funneliformis</taxon>
    </lineage>
</organism>
<evidence type="ECO:0000313" key="1">
    <source>
        <dbReference type="EMBL" id="CAI2188601.1"/>
    </source>
</evidence>
<reference evidence="1" key="1">
    <citation type="submission" date="2022-08" db="EMBL/GenBank/DDBJ databases">
        <authorList>
            <person name="Kallberg Y."/>
            <person name="Tangrot J."/>
            <person name="Rosling A."/>
        </authorList>
    </citation>
    <scope>NUCLEOTIDE SEQUENCE</scope>
    <source>
        <strain evidence="1">Wild A</strain>
    </source>
</reference>
<dbReference type="EMBL" id="CAMKVN010005291">
    <property type="protein sequence ID" value="CAI2188601.1"/>
    <property type="molecule type" value="Genomic_DNA"/>
</dbReference>
<dbReference type="AlphaFoldDB" id="A0A9W4T1C0"/>
<accession>A0A9W4T1C0</accession>
<evidence type="ECO:0000313" key="2">
    <source>
        <dbReference type="Proteomes" id="UP001153678"/>
    </source>
</evidence>
<protein>
    <submittedName>
        <fullName evidence="1">15428_t:CDS:1</fullName>
    </submittedName>
</protein>
<keyword evidence="2" id="KW-1185">Reference proteome</keyword>